<keyword evidence="5" id="KW-1185">Reference proteome</keyword>
<name>A0ABW6I3R2_9FLAO</name>
<dbReference type="EMBL" id="JBHZPY010000004">
    <property type="protein sequence ID" value="MFE3870918.1"/>
    <property type="molecule type" value="Genomic_DNA"/>
</dbReference>
<keyword evidence="1" id="KW-0812">Transmembrane</keyword>
<feature type="transmembrane region" description="Helical" evidence="1">
    <location>
        <begin position="66"/>
        <end position="84"/>
    </location>
</feature>
<dbReference type="Proteomes" id="UP001600107">
    <property type="component" value="Unassembled WGS sequence"/>
</dbReference>
<evidence type="ECO:0000256" key="2">
    <source>
        <dbReference type="SAM" id="SignalP"/>
    </source>
</evidence>
<feature type="chain" id="PRO_5047227735" evidence="2">
    <location>
        <begin position="22"/>
        <end position="186"/>
    </location>
</feature>
<feature type="signal peptide" evidence="2">
    <location>
        <begin position="1"/>
        <end position="21"/>
    </location>
</feature>
<sequence>MYKIIFIALFLFIVGNTTVFAQTETEAVLVAKDTLKSNNIDPLTPAKAAFYSAVLPGLGQAYNKKYWKIPLVYGAIGTSLYFYIDNNKKYHQYRDAYKRRLEGYTDDNYTYLDNTRLIAGQKFYQRNRDLSALVTLAFYALNIIDANVDAALLQFNVDENLSVRPIIYPNDVTFKTNVGLTLNYNF</sequence>
<dbReference type="Pfam" id="PF18935">
    <property type="entry name" value="DUF5683"/>
    <property type="match status" value="1"/>
</dbReference>
<reference evidence="4 5" key="1">
    <citation type="submission" date="2024-06" db="EMBL/GenBank/DDBJ databases">
        <title>Flavobacterium spp. isolated from glacier.</title>
        <authorList>
            <person name="Han D."/>
        </authorList>
    </citation>
    <scope>NUCLEOTIDE SEQUENCE [LARGE SCALE GENOMIC DNA]</scope>
    <source>
        <strain evidence="4 5">ZS1P70</strain>
    </source>
</reference>
<protein>
    <submittedName>
        <fullName evidence="4">DUF5683 domain-containing protein</fullName>
    </submittedName>
</protein>
<dbReference type="RefSeq" id="WP_379851142.1">
    <property type="nucleotide sequence ID" value="NZ_JBHZPY010000004.1"/>
</dbReference>
<gene>
    <name evidence="4" type="ORF">ACFX5F_06750</name>
</gene>
<keyword evidence="1" id="KW-1133">Transmembrane helix</keyword>
<dbReference type="InterPro" id="IPR043738">
    <property type="entry name" value="DUF5683"/>
</dbReference>
<keyword evidence="2" id="KW-0732">Signal</keyword>
<evidence type="ECO:0000313" key="5">
    <source>
        <dbReference type="Proteomes" id="UP001600107"/>
    </source>
</evidence>
<keyword evidence="1" id="KW-0472">Membrane</keyword>
<feature type="domain" description="DUF5683" evidence="3">
    <location>
        <begin position="42"/>
        <end position="186"/>
    </location>
</feature>
<evidence type="ECO:0000259" key="3">
    <source>
        <dbReference type="Pfam" id="PF18935"/>
    </source>
</evidence>
<accession>A0ABW6I3R2</accession>
<comment type="caution">
    <text evidence="4">The sequence shown here is derived from an EMBL/GenBank/DDBJ whole genome shotgun (WGS) entry which is preliminary data.</text>
</comment>
<organism evidence="4 5">
    <name type="scientific">Flavobacterium zhoui</name>
    <dbReference type="NCBI Taxonomy" id="3230414"/>
    <lineage>
        <taxon>Bacteria</taxon>
        <taxon>Pseudomonadati</taxon>
        <taxon>Bacteroidota</taxon>
        <taxon>Flavobacteriia</taxon>
        <taxon>Flavobacteriales</taxon>
        <taxon>Flavobacteriaceae</taxon>
        <taxon>Flavobacterium</taxon>
    </lineage>
</organism>
<evidence type="ECO:0000313" key="4">
    <source>
        <dbReference type="EMBL" id="MFE3870918.1"/>
    </source>
</evidence>
<evidence type="ECO:0000256" key="1">
    <source>
        <dbReference type="SAM" id="Phobius"/>
    </source>
</evidence>
<proteinExistence type="predicted"/>